<feature type="region of interest" description="Disordered" evidence="1">
    <location>
        <begin position="184"/>
        <end position="228"/>
    </location>
</feature>
<reference evidence="2" key="1">
    <citation type="journal article" date="2021" name="Nat. Commun.">
        <title>Genetic determinants of endophytism in the Arabidopsis root mycobiome.</title>
        <authorList>
            <person name="Mesny F."/>
            <person name="Miyauchi S."/>
            <person name="Thiergart T."/>
            <person name="Pickel B."/>
            <person name="Atanasova L."/>
            <person name="Karlsson M."/>
            <person name="Huettel B."/>
            <person name="Barry K.W."/>
            <person name="Haridas S."/>
            <person name="Chen C."/>
            <person name="Bauer D."/>
            <person name="Andreopoulos W."/>
            <person name="Pangilinan J."/>
            <person name="LaButti K."/>
            <person name="Riley R."/>
            <person name="Lipzen A."/>
            <person name="Clum A."/>
            <person name="Drula E."/>
            <person name="Henrissat B."/>
            <person name="Kohler A."/>
            <person name="Grigoriev I.V."/>
            <person name="Martin F.M."/>
            <person name="Hacquard S."/>
        </authorList>
    </citation>
    <scope>NUCLEOTIDE SEQUENCE</scope>
    <source>
        <strain evidence="2">MPI-CAGE-CH-0230</strain>
    </source>
</reference>
<dbReference type="Proteomes" id="UP000756346">
    <property type="component" value="Unassembled WGS sequence"/>
</dbReference>
<name>A0A9P8Y438_9PEZI</name>
<gene>
    <name evidence="2" type="ORF">B0I36DRAFT_127628</name>
</gene>
<evidence type="ECO:0000313" key="2">
    <source>
        <dbReference type="EMBL" id="KAH7029029.1"/>
    </source>
</evidence>
<proteinExistence type="predicted"/>
<accession>A0A9P8Y438</accession>
<dbReference type="EMBL" id="JAGTJQ010000006">
    <property type="protein sequence ID" value="KAH7029029.1"/>
    <property type="molecule type" value="Genomic_DNA"/>
</dbReference>
<organism evidence="2 3">
    <name type="scientific">Microdochium trichocladiopsis</name>
    <dbReference type="NCBI Taxonomy" id="1682393"/>
    <lineage>
        <taxon>Eukaryota</taxon>
        <taxon>Fungi</taxon>
        <taxon>Dikarya</taxon>
        <taxon>Ascomycota</taxon>
        <taxon>Pezizomycotina</taxon>
        <taxon>Sordariomycetes</taxon>
        <taxon>Xylariomycetidae</taxon>
        <taxon>Xylariales</taxon>
        <taxon>Microdochiaceae</taxon>
        <taxon>Microdochium</taxon>
    </lineage>
</organism>
<evidence type="ECO:0000256" key="1">
    <source>
        <dbReference type="SAM" id="MobiDB-lite"/>
    </source>
</evidence>
<dbReference type="AlphaFoldDB" id="A0A9P8Y438"/>
<evidence type="ECO:0000313" key="3">
    <source>
        <dbReference type="Proteomes" id="UP000756346"/>
    </source>
</evidence>
<sequence>MQGVHASLTGQMPDKPGRIPTLVPTVFALHETTDLDQDLAPAVVLQSRAPVTRQVIHFTKEGGCIRIKLGSARTLHYTQSLVSPQPPAIEPIPRSSNKRPRLQRVTLSNYGQRRLKAVRLARKVAANDNARQASPSLQPSTDEETLYTHESTATDFGVAKHSCSLQDNKPFFCWARLMFETGLQPCPGSAPSRSQRSTPVRSDRSPATSNLVATSTSECRSDEKLNDL</sequence>
<keyword evidence="3" id="KW-1185">Reference proteome</keyword>
<dbReference type="RefSeq" id="XP_046011317.1">
    <property type="nucleotide sequence ID" value="XM_046148149.1"/>
</dbReference>
<dbReference type="GeneID" id="70177695"/>
<feature type="compositionally biased region" description="Basic and acidic residues" evidence="1">
    <location>
        <begin position="219"/>
        <end position="228"/>
    </location>
</feature>
<feature type="compositionally biased region" description="Polar residues" evidence="1">
    <location>
        <begin position="191"/>
        <end position="218"/>
    </location>
</feature>
<comment type="caution">
    <text evidence="2">The sequence shown here is derived from an EMBL/GenBank/DDBJ whole genome shotgun (WGS) entry which is preliminary data.</text>
</comment>
<protein>
    <submittedName>
        <fullName evidence="2">Uncharacterized protein</fullName>
    </submittedName>
</protein>